<name>A0A4R5LPF9_9GAMM</name>
<protein>
    <recommendedName>
        <fullName evidence="3">Cysteine-rich CWC</fullName>
    </recommendedName>
</protein>
<dbReference type="EMBL" id="SMSE01000003">
    <property type="protein sequence ID" value="TDG12390.1"/>
    <property type="molecule type" value="Genomic_DNA"/>
</dbReference>
<evidence type="ECO:0008006" key="3">
    <source>
        <dbReference type="Google" id="ProtNLM"/>
    </source>
</evidence>
<dbReference type="Pfam" id="PF14375">
    <property type="entry name" value="Cys_rich_CWC"/>
    <property type="match status" value="1"/>
</dbReference>
<dbReference type="RefSeq" id="WP_133213135.1">
    <property type="nucleotide sequence ID" value="NZ_SMSE01000003.1"/>
</dbReference>
<organism evidence="1 2">
    <name type="scientific">Seongchinamella unica</name>
    <dbReference type="NCBI Taxonomy" id="2547392"/>
    <lineage>
        <taxon>Bacteria</taxon>
        <taxon>Pseudomonadati</taxon>
        <taxon>Pseudomonadota</taxon>
        <taxon>Gammaproteobacteria</taxon>
        <taxon>Cellvibrionales</taxon>
        <taxon>Halieaceae</taxon>
        <taxon>Seongchinamella</taxon>
    </lineage>
</organism>
<accession>A0A4R5LPF9</accession>
<gene>
    <name evidence="1" type="ORF">E2F43_12290</name>
</gene>
<proteinExistence type="predicted"/>
<sequence>MDNKGTDKCPLCGQDNQCAMAAGEPPDNCWCMTVEISAAALAALPEAERGVRCICPACGTDRRKKH</sequence>
<evidence type="ECO:0000313" key="2">
    <source>
        <dbReference type="Proteomes" id="UP000295554"/>
    </source>
</evidence>
<reference evidence="1 2" key="1">
    <citation type="submission" date="2019-03" db="EMBL/GenBank/DDBJ databases">
        <title>Seongchinamella monodicae gen. nov., sp. nov., a novel member of the Gammaproteobacteria isolated from a tidal mudflat of beach.</title>
        <authorList>
            <person name="Yang H.G."/>
            <person name="Kang J.W."/>
            <person name="Lee S.D."/>
        </authorList>
    </citation>
    <scope>NUCLEOTIDE SEQUENCE [LARGE SCALE GENOMIC DNA]</scope>
    <source>
        <strain evidence="1 2">GH4-78</strain>
    </source>
</reference>
<dbReference type="OrthoDB" id="8912324at2"/>
<dbReference type="Proteomes" id="UP000295554">
    <property type="component" value="Unassembled WGS sequence"/>
</dbReference>
<keyword evidence="2" id="KW-1185">Reference proteome</keyword>
<dbReference type="InterPro" id="IPR032720">
    <property type="entry name" value="Cys_rich_CWC"/>
</dbReference>
<evidence type="ECO:0000313" key="1">
    <source>
        <dbReference type="EMBL" id="TDG12390.1"/>
    </source>
</evidence>
<comment type="caution">
    <text evidence="1">The sequence shown here is derived from an EMBL/GenBank/DDBJ whole genome shotgun (WGS) entry which is preliminary data.</text>
</comment>
<dbReference type="AlphaFoldDB" id="A0A4R5LPF9"/>